<comment type="caution">
    <text evidence="2">The sequence shown here is derived from an EMBL/GenBank/DDBJ whole genome shotgun (WGS) entry which is preliminary data.</text>
</comment>
<feature type="compositionally biased region" description="Basic and acidic residues" evidence="1">
    <location>
        <begin position="34"/>
        <end position="52"/>
    </location>
</feature>
<sequence>RWISIKAGSAFRSISNASMNTIHRSRVEDKFSKPVEEWRKGHKPSKVEEESISKPFTSEDL</sequence>
<dbReference type="AlphaFoldDB" id="X1C7E1"/>
<dbReference type="EMBL" id="BART01016331">
    <property type="protein sequence ID" value="GAG80336.1"/>
    <property type="molecule type" value="Genomic_DNA"/>
</dbReference>
<reference evidence="2" key="1">
    <citation type="journal article" date="2014" name="Front. Microbiol.">
        <title>High frequency of phylogenetically diverse reductive dehalogenase-homologous genes in deep subseafloor sedimentary metagenomes.</title>
        <authorList>
            <person name="Kawai M."/>
            <person name="Futagami T."/>
            <person name="Toyoda A."/>
            <person name="Takaki Y."/>
            <person name="Nishi S."/>
            <person name="Hori S."/>
            <person name="Arai W."/>
            <person name="Tsubouchi T."/>
            <person name="Morono Y."/>
            <person name="Uchiyama I."/>
            <person name="Ito T."/>
            <person name="Fujiyama A."/>
            <person name="Inagaki F."/>
            <person name="Takami H."/>
        </authorList>
    </citation>
    <scope>NUCLEOTIDE SEQUENCE</scope>
    <source>
        <strain evidence="2">Expedition CK06-06</strain>
    </source>
</reference>
<organism evidence="2">
    <name type="scientific">marine sediment metagenome</name>
    <dbReference type="NCBI Taxonomy" id="412755"/>
    <lineage>
        <taxon>unclassified sequences</taxon>
        <taxon>metagenomes</taxon>
        <taxon>ecological metagenomes</taxon>
    </lineage>
</organism>
<feature type="non-terminal residue" evidence="2">
    <location>
        <position position="1"/>
    </location>
</feature>
<evidence type="ECO:0000256" key="1">
    <source>
        <dbReference type="SAM" id="MobiDB-lite"/>
    </source>
</evidence>
<gene>
    <name evidence="2" type="ORF">S01H4_31437</name>
</gene>
<accession>X1C7E1</accession>
<evidence type="ECO:0000313" key="2">
    <source>
        <dbReference type="EMBL" id="GAG80336.1"/>
    </source>
</evidence>
<proteinExistence type="predicted"/>
<name>X1C7E1_9ZZZZ</name>
<protein>
    <submittedName>
        <fullName evidence="2">Uncharacterized protein</fullName>
    </submittedName>
</protein>
<feature type="region of interest" description="Disordered" evidence="1">
    <location>
        <begin position="34"/>
        <end position="61"/>
    </location>
</feature>